<dbReference type="InterPro" id="IPR036890">
    <property type="entry name" value="HATPase_C_sf"/>
</dbReference>
<dbReference type="HOGENOM" id="CLU_986604_0_0_0"/>
<dbReference type="eggNOG" id="COG2172">
    <property type="taxonomic scope" value="Bacteria"/>
</dbReference>
<proteinExistence type="predicted"/>
<dbReference type="InterPro" id="IPR003594">
    <property type="entry name" value="HATPase_dom"/>
</dbReference>
<dbReference type="Pfam" id="PF13581">
    <property type="entry name" value="HATPase_c_2"/>
    <property type="match status" value="1"/>
</dbReference>
<dbReference type="EMBL" id="CP000473">
    <property type="protein sequence ID" value="ABJ87674.1"/>
    <property type="molecule type" value="Genomic_DNA"/>
</dbReference>
<comment type="caution">
    <text evidence="1">Lacks conserved residue(s) required for the propagation of feature annotation.</text>
</comment>
<protein>
    <submittedName>
        <fullName evidence="3">Response regulator receiver protein</fullName>
    </submittedName>
</protein>
<dbReference type="InterPro" id="IPR011006">
    <property type="entry name" value="CheY-like_superfamily"/>
</dbReference>
<dbReference type="CDD" id="cd16936">
    <property type="entry name" value="HATPase_RsbW-like"/>
    <property type="match status" value="1"/>
</dbReference>
<evidence type="ECO:0000259" key="2">
    <source>
        <dbReference type="PROSITE" id="PS50110"/>
    </source>
</evidence>
<dbReference type="SMART" id="SM00448">
    <property type="entry name" value="REC"/>
    <property type="match status" value="1"/>
</dbReference>
<dbReference type="InParanoid" id="Q01RP6"/>
<dbReference type="PROSITE" id="PS50110">
    <property type="entry name" value="RESPONSE_REGULATORY"/>
    <property type="match status" value="1"/>
</dbReference>
<dbReference type="Gene3D" id="3.40.50.2300">
    <property type="match status" value="1"/>
</dbReference>
<dbReference type="AlphaFoldDB" id="Q01RP6"/>
<organism evidence="3">
    <name type="scientific">Solibacter usitatus (strain Ellin6076)</name>
    <dbReference type="NCBI Taxonomy" id="234267"/>
    <lineage>
        <taxon>Bacteria</taxon>
        <taxon>Pseudomonadati</taxon>
        <taxon>Acidobacteriota</taxon>
        <taxon>Terriglobia</taxon>
        <taxon>Bryobacterales</taxon>
        <taxon>Solibacteraceae</taxon>
        <taxon>Candidatus Solibacter</taxon>
    </lineage>
</organism>
<sequence length="277" mass="31290">MNPRRLLLLDSDSSVQDHLAGLLKKDDRQIENVSDSREALDRIRDGSIDILLAGPGSNGFDPLKLLRRVRSIRPETKVILTGEADPQKIIQAIRQRAFSYFHRPLPTTTLVEMVQHAFEAESWQDDIRVISARPEWITLDVRCKIDAADRTTHFLREIQSDLPQQTAEDIASAFRELLMNAIEHGGKNDPRKRVRTSLLRTSRAIIVHIADPGVGFSLDFLPHAAISNPEDSPIRHVEVRAEEGKRPGGFGILLTKNLVNELLYNERGNAVLFVKYL</sequence>
<dbReference type="eggNOG" id="COG2204">
    <property type="taxonomic scope" value="Bacteria"/>
</dbReference>
<dbReference type="OrthoDB" id="111340at2"/>
<name>Q01RP6_SOLUE</name>
<feature type="domain" description="Response regulatory" evidence="2">
    <location>
        <begin position="5"/>
        <end position="118"/>
    </location>
</feature>
<dbReference type="SUPFAM" id="SSF52172">
    <property type="entry name" value="CheY-like"/>
    <property type="match status" value="1"/>
</dbReference>
<reference evidence="3" key="1">
    <citation type="submission" date="2006-10" db="EMBL/GenBank/DDBJ databases">
        <title>Complete sequence of Solibacter usitatus Ellin6076.</title>
        <authorList>
            <consortium name="US DOE Joint Genome Institute"/>
            <person name="Copeland A."/>
            <person name="Lucas S."/>
            <person name="Lapidus A."/>
            <person name="Barry K."/>
            <person name="Detter J.C."/>
            <person name="Glavina del Rio T."/>
            <person name="Hammon N."/>
            <person name="Israni S."/>
            <person name="Dalin E."/>
            <person name="Tice H."/>
            <person name="Pitluck S."/>
            <person name="Thompson L.S."/>
            <person name="Brettin T."/>
            <person name="Bruce D."/>
            <person name="Han C."/>
            <person name="Tapia R."/>
            <person name="Gilna P."/>
            <person name="Schmutz J."/>
            <person name="Larimer F."/>
            <person name="Land M."/>
            <person name="Hauser L."/>
            <person name="Kyrpides N."/>
            <person name="Mikhailova N."/>
            <person name="Janssen P.H."/>
            <person name="Kuske C.R."/>
            <person name="Richardson P."/>
        </authorList>
    </citation>
    <scope>NUCLEOTIDE SEQUENCE</scope>
    <source>
        <strain evidence="3">Ellin6076</strain>
    </source>
</reference>
<dbReference type="CDD" id="cd00156">
    <property type="entry name" value="REC"/>
    <property type="match status" value="1"/>
</dbReference>
<dbReference type="Pfam" id="PF00072">
    <property type="entry name" value="Response_reg"/>
    <property type="match status" value="1"/>
</dbReference>
<dbReference type="Gene3D" id="3.30.565.10">
    <property type="entry name" value="Histidine kinase-like ATPase, C-terminal domain"/>
    <property type="match status" value="1"/>
</dbReference>
<evidence type="ECO:0000313" key="3">
    <source>
        <dbReference type="EMBL" id="ABJ87674.1"/>
    </source>
</evidence>
<dbReference type="SUPFAM" id="SSF55874">
    <property type="entry name" value="ATPase domain of HSP90 chaperone/DNA topoisomerase II/histidine kinase"/>
    <property type="match status" value="1"/>
</dbReference>
<evidence type="ECO:0000256" key="1">
    <source>
        <dbReference type="PROSITE-ProRule" id="PRU00169"/>
    </source>
</evidence>
<gene>
    <name evidence="3" type="ordered locus">Acid_6753</name>
</gene>
<dbReference type="STRING" id="234267.Acid_6753"/>
<dbReference type="KEGG" id="sus:Acid_6753"/>
<dbReference type="GO" id="GO:0000160">
    <property type="term" value="P:phosphorelay signal transduction system"/>
    <property type="evidence" value="ECO:0007669"/>
    <property type="project" value="InterPro"/>
</dbReference>
<dbReference type="InterPro" id="IPR001789">
    <property type="entry name" value="Sig_transdc_resp-reg_receiver"/>
</dbReference>
<accession>Q01RP6</accession>